<evidence type="ECO:0000256" key="3">
    <source>
        <dbReference type="ARBA" id="ARBA00022481"/>
    </source>
</evidence>
<reference evidence="10" key="2">
    <citation type="submission" date="2025-08" db="UniProtKB">
        <authorList>
            <consortium name="Ensembl"/>
        </authorList>
    </citation>
    <scope>IDENTIFICATION</scope>
</reference>
<sequence>MKPQDQVLIWEDGEKLAKETEMRRRHRPGPSGLVGRWVCAARGGGGGGGCGGGGGGGGRGGHGGHGGGGGCGSRGGGGGCGVAGARGRGGRGKNVLGGVRWDTGQEDLKDHFTKFGEVVDCPIKSDPHTGRPRGVGFIVFKDAASVEKVLEQKEHRLPGRVADPKKAMAMEKDPVKKIEKVREYFGEFGEIEAIELPKDPKSNKRRGFVSVTFKEEGPVKKVLEKRSRTISGSKCAIQGAHAEGCAQPRAALGAVGTAAQDPAAALGRGGGQSPECVLSRRGRSLCPMKLTSQVR</sequence>
<name>A0A8C0PKA4_CANLF</name>
<dbReference type="InterPro" id="IPR000504">
    <property type="entry name" value="RRM_dom"/>
</dbReference>
<proteinExistence type="predicted"/>
<evidence type="ECO:0000313" key="10">
    <source>
        <dbReference type="Ensembl" id="ENSCAFP00030041471.1"/>
    </source>
</evidence>
<evidence type="ECO:0000313" key="11">
    <source>
        <dbReference type="Proteomes" id="UP000694429"/>
    </source>
</evidence>
<accession>A0A8C0PKA4</accession>
<evidence type="ECO:0000259" key="9">
    <source>
        <dbReference type="PROSITE" id="PS50102"/>
    </source>
</evidence>
<comment type="subcellular location">
    <subcellularLocation>
        <location evidence="2">Cytoplasm</location>
    </subcellularLocation>
    <subcellularLocation>
        <location evidence="1">Nucleus</location>
    </subcellularLocation>
</comment>
<evidence type="ECO:0000256" key="8">
    <source>
        <dbReference type="PROSITE-ProRule" id="PRU00176"/>
    </source>
</evidence>
<dbReference type="InterPro" id="IPR012677">
    <property type="entry name" value="Nucleotide-bd_a/b_plait_sf"/>
</dbReference>
<evidence type="ECO:0000256" key="7">
    <source>
        <dbReference type="ARBA" id="ARBA00023242"/>
    </source>
</evidence>
<keyword evidence="4" id="KW-0963">Cytoplasm</keyword>
<evidence type="ECO:0000256" key="2">
    <source>
        <dbReference type="ARBA" id="ARBA00004496"/>
    </source>
</evidence>
<feature type="domain" description="RRM" evidence="9">
    <location>
        <begin position="92"/>
        <end position="175"/>
    </location>
</feature>
<evidence type="ECO:0000256" key="4">
    <source>
        <dbReference type="ARBA" id="ARBA00022490"/>
    </source>
</evidence>
<dbReference type="Ensembl" id="ENSCAFT00030047432.1">
    <property type="protein sequence ID" value="ENSCAFP00030041471.1"/>
    <property type="gene ID" value="ENSCAFG00030025688.1"/>
</dbReference>
<evidence type="ECO:0000256" key="1">
    <source>
        <dbReference type="ARBA" id="ARBA00004123"/>
    </source>
</evidence>
<dbReference type="Proteomes" id="UP000694429">
    <property type="component" value="Chromosome 11"/>
</dbReference>
<dbReference type="AlphaFoldDB" id="A0A8C0PKA4"/>
<dbReference type="PANTHER" id="PTHR48033:SF1">
    <property type="entry name" value="HETEROGENEOUS NUCLEAR RIBONUCLEOPROTEIN A_B"/>
    <property type="match status" value="1"/>
</dbReference>
<evidence type="ECO:0000256" key="6">
    <source>
        <dbReference type="ARBA" id="ARBA00022884"/>
    </source>
</evidence>
<dbReference type="GO" id="GO:0003723">
    <property type="term" value="F:RNA binding"/>
    <property type="evidence" value="ECO:0007669"/>
    <property type="project" value="UniProtKB-UniRule"/>
</dbReference>
<dbReference type="Gene3D" id="3.30.70.330">
    <property type="match status" value="2"/>
</dbReference>
<keyword evidence="7" id="KW-0539">Nucleus</keyword>
<feature type="domain" description="RRM" evidence="9">
    <location>
        <begin position="179"/>
        <end position="242"/>
    </location>
</feature>
<dbReference type="SUPFAM" id="SSF54928">
    <property type="entry name" value="RNA-binding domain, RBD"/>
    <property type="match status" value="1"/>
</dbReference>
<reference evidence="10" key="1">
    <citation type="submission" date="2019-03" db="EMBL/GenBank/DDBJ databases">
        <authorList>
            <person name="Warren W.C."/>
            <person name="Johnson G.S."/>
        </authorList>
    </citation>
    <scope>NUCLEOTIDE SEQUENCE [LARGE SCALE GENOMIC DNA]</scope>
    <source>
        <strain evidence="10">Basenji</strain>
    </source>
</reference>
<keyword evidence="5" id="KW-0677">Repeat</keyword>
<dbReference type="Pfam" id="PF00076">
    <property type="entry name" value="RRM_1"/>
    <property type="match status" value="2"/>
</dbReference>
<keyword evidence="3" id="KW-0488">Methylation</keyword>
<dbReference type="PROSITE" id="PS50102">
    <property type="entry name" value="RRM"/>
    <property type="match status" value="2"/>
</dbReference>
<dbReference type="GO" id="GO:0005737">
    <property type="term" value="C:cytoplasm"/>
    <property type="evidence" value="ECO:0007669"/>
    <property type="project" value="UniProtKB-SubCell"/>
</dbReference>
<organism evidence="10 11">
    <name type="scientific">Canis lupus familiaris</name>
    <name type="common">Dog</name>
    <name type="synonym">Canis familiaris</name>
    <dbReference type="NCBI Taxonomy" id="9615"/>
    <lineage>
        <taxon>Eukaryota</taxon>
        <taxon>Metazoa</taxon>
        <taxon>Chordata</taxon>
        <taxon>Craniata</taxon>
        <taxon>Vertebrata</taxon>
        <taxon>Euteleostomi</taxon>
        <taxon>Mammalia</taxon>
        <taxon>Eutheria</taxon>
        <taxon>Laurasiatheria</taxon>
        <taxon>Carnivora</taxon>
        <taxon>Caniformia</taxon>
        <taxon>Canidae</taxon>
        <taxon>Canis</taxon>
    </lineage>
</organism>
<protein>
    <recommendedName>
        <fullName evidence="9">RRM domain-containing protein</fullName>
    </recommendedName>
</protein>
<dbReference type="PANTHER" id="PTHR48033">
    <property type="entry name" value="RNA-BINDING (RRM/RBD/RNP MOTIFS) FAMILY PROTEIN"/>
    <property type="match status" value="1"/>
</dbReference>
<keyword evidence="6 8" id="KW-0694">RNA-binding</keyword>
<dbReference type="InterPro" id="IPR035979">
    <property type="entry name" value="RBD_domain_sf"/>
</dbReference>
<dbReference type="FunFam" id="3.30.70.330:FF:000030">
    <property type="entry name" value="Heterogeneous nuclear ribonucleoprotein d0 isoform"/>
    <property type="match status" value="1"/>
</dbReference>
<evidence type="ECO:0000256" key="5">
    <source>
        <dbReference type="ARBA" id="ARBA00022737"/>
    </source>
</evidence>
<dbReference type="GO" id="GO:0005634">
    <property type="term" value="C:nucleus"/>
    <property type="evidence" value="ECO:0007669"/>
    <property type="project" value="UniProtKB-SubCell"/>
</dbReference>
<dbReference type="SMART" id="SM00360">
    <property type="entry name" value="RRM"/>
    <property type="match status" value="2"/>
</dbReference>